<evidence type="ECO:0000313" key="6">
    <source>
        <dbReference type="Proteomes" id="UP000199029"/>
    </source>
</evidence>
<dbReference type="AlphaFoldDB" id="A0A1I6A8L7"/>
<evidence type="ECO:0000256" key="3">
    <source>
        <dbReference type="ARBA" id="ARBA00023251"/>
    </source>
</evidence>
<accession>A0A1I6A8L7</accession>
<dbReference type="PROSITE" id="PS51819">
    <property type="entry name" value="VOC"/>
    <property type="match status" value="1"/>
</dbReference>
<keyword evidence="3" id="KW-0046">Antibiotic resistance</keyword>
<sequence length="118" mass="13552">MVTPIFHVFDYHQAYEFYIEWLGFHLDWEDRPATGPLYMQVSRGDVVLHLTSHHGDSCPGSKAIAEIKGLVAYHYRLVQKNHSFARPGLEKTSWSEKVMQTEVVDPFGNRLVFVEACA</sequence>
<dbReference type="Pfam" id="PF19581">
    <property type="entry name" value="Glyoxalase_7"/>
    <property type="match status" value="1"/>
</dbReference>
<dbReference type="RefSeq" id="WP_092676333.1">
    <property type="nucleotide sequence ID" value="NZ_FOXS01000005.1"/>
</dbReference>
<gene>
    <name evidence="5" type="ORF">SAMN04515668_3424</name>
</gene>
<comment type="similarity">
    <text evidence="1">Belongs to the bleomycin resistance protein family.</text>
</comment>
<dbReference type="EMBL" id="FOXS01000005">
    <property type="protein sequence ID" value="SFQ65061.1"/>
    <property type="molecule type" value="Genomic_DNA"/>
</dbReference>
<evidence type="ECO:0000256" key="1">
    <source>
        <dbReference type="ARBA" id="ARBA00011051"/>
    </source>
</evidence>
<dbReference type="GO" id="GO:0046677">
    <property type="term" value="P:response to antibiotic"/>
    <property type="evidence" value="ECO:0007669"/>
    <property type="project" value="UniProtKB-KW"/>
</dbReference>
<proteinExistence type="inferred from homology"/>
<dbReference type="SUPFAM" id="SSF54593">
    <property type="entry name" value="Glyoxalase/Bleomycin resistance protein/Dihydroxybiphenyl dioxygenase"/>
    <property type="match status" value="1"/>
</dbReference>
<name>A0A1I6A8L7_HYMAR</name>
<evidence type="ECO:0000256" key="2">
    <source>
        <dbReference type="ARBA" id="ARBA00021572"/>
    </source>
</evidence>
<protein>
    <recommendedName>
        <fullName evidence="2">Bleomycin resistance protein</fullName>
    </recommendedName>
</protein>
<dbReference type="InterPro" id="IPR000335">
    <property type="entry name" value="Bleomycin-R"/>
</dbReference>
<dbReference type="Proteomes" id="UP000199029">
    <property type="component" value="Unassembled WGS sequence"/>
</dbReference>
<evidence type="ECO:0000259" key="4">
    <source>
        <dbReference type="PROSITE" id="PS51819"/>
    </source>
</evidence>
<dbReference type="OrthoDB" id="9803104at2"/>
<evidence type="ECO:0000313" key="5">
    <source>
        <dbReference type="EMBL" id="SFQ65061.1"/>
    </source>
</evidence>
<organism evidence="5 6">
    <name type="scientific">Hymenobacter arizonensis</name>
    <name type="common">Siccationidurans arizonensis</name>
    <dbReference type="NCBI Taxonomy" id="1227077"/>
    <lineage>
        <taxon>Bacteria</taxon>
        <taxon>Pseudomonadati</taxon>
        <taxon>Bacteroidota</taxon>
        <taxon>Cytophagia</taxon>
        <taxon>Cytophagales</taxon>
        <taxon>Hymenobacteraceae</taxon>
        <taxon>Hymenobacter</taxon>
    </lineage>
</organism>
<dbReference type="Gene3D" id="3.10.180.10">
    <property type="entry name" value="2,3-Dihydroxybiphenyl 1,2-Dioxygenase, domain 1"/>
    <property type="match status" value="1"/>
</dbReference>
<reference evidence="6" key="1">
    <citation type="submission" date="2016-10" db="EMBL/GenBank/DDBJ databases">
        <authorList>
            <person name="Varghese N."/>
            <person name="Submissions S."/>
        </authorList>
    </citation>
    <scope>NUCLEOTIDE SEQUENCE [LARGE SCALE GENOMIC DNA]</scope>
    <source>
        <strain evidence="6">OR362-8,ATCC BAA-1266,JCM 13504</strain>
    </source>
</reference>
<dbReference type="InterPro" id="IPR029068">
    <property type="entry name" value="Glyas_Bleomycin-R_OHBP_Dase"/>
</dbReference>
<dbReference type="STRING" id="1227077.SAMN04515668_3424"/>
<feature type="domain" description="VOC" evidence="4">
    <location>
        <begin position="1"/>
        <end position="116"/>
    </location>
</feature>
<dbReference type="InterPro" id="IPR037523">
    <property type="entry name" value="VOC_core"/>
</dbReference>
<keyword evidence="6" id="KW-1185">Reference proteome</keyword>